<sequence length="93" mass="10957">MYEQRQGLVVWFRSMKYVRQLRTYGHVQYVSKKMKYAMLYCNQKEAEHLSEQLGRLSFVTGVEWSKRAQLDMDFTKASSASKGSRTRADNVHV</sequence>
<name>A0A345BX09_9BACI</name>
<gene>
    <name evidence="2" type="ORF">DT065_05275</name>
</gene>
<keyword evidence="1" id="KW-0963">Cytoplasm</keyword>
<proteinExistence type="predicted"/>
<evidence type="ECO:0000313" key="3">
    <source>
        <dbReference type="Proteomes" id="UP000252100"/>
    </source>
</evidence>
<dbReference type="Proteomes" id="UP000252100">
    <property type="component" value="Chromosome"/>
</dbReference>
<protein>
    <submittedName>
        <fullName evidence="2">DUF2129 domain-containing protein</fullName>
    </submittedName>
</protein>
<dbReference type="EMBL" id="CP031092">
    <property type="protein sequence ID" value="AXF55490.1"/>
    <property type="molecule type" value="Genomic_DNA"/>
</dbReference>
<evidence type="ECO:0000256" key="1">
    <source>
        <dbReference type="ARBA" id="ARBA00022490"/>
    </source>
</evidence>
<dbReference type="PIRSF" id="PIRSF031653">
    <property type="entry name" value="UCP031653"/>
    <property type="match status" value="1"/>
</dbReference>
<keyword evidence="3" id="KW-1185">Reference proteome</keyword>
<dbReference type="InterPro" id="IPR016979">
    <property type="entry name" value="DUF2129"/>
</dbReference>
<dbReference type="KEGG" id="rue:DT065_05275"/>
<organism evidence="2 3">
    <name type="scientific">Salicibibacter kimchii</name>
    <dbReference type="NCBI Taxonomy" id="2099786"/>
    <lineage>
        <taxon>Bacteria</taxon>
        <taxon>Bacillati</taxon>
        <taxon>Bacillota</taxon>
        <taxon>Bacilli</taxon>
        <taxon>Bacillales</taxon>
        <taxon>Bacillaceae</taxon>
        <taxon>Salicibibacter</taxon>
    </lineage>
</organism>
<dbReference type="AlphaFoldDB" id="A0A345BX09"/>
<dbReference type="RefSeq" id="WP_114371513.1">
    <property type="nucleotide sequence ID" value="NZ_CP031092.1"/>
</dbReference>
<reference evidence="2 3" key="1">
    <citation type="journal article" date="2018" name="J. Microbiol.">
        <title>Salicibibacter kimchii gen. nov., sp. nov., a moderately halophilic and alkalitolerant bacterium in the family Bacillaceae, isolated from kimchi.</title>
        <authorList>
            <person name="Jang J.Y."/>
            <person name="Oh Y.J."/>
            <person name="Lim S.K."/>
            <person name="Park H.K."/>
            <person name="Lee C."/>
            <person name="Kim J.Y."/>
            <person name="Lee M.A."/>
            <person name="Choi H.J."/>
        </authorList>
    </citation>
    <scope>NUCLEOTIDE SEQUENCE [LARGE SCALE GENOMIC DNA]</scope>
    <source>
        <strain evidence="2 3">NKC1-1</strain>
    </source>
</reference>
<dbReference type="Pfam" id="PF09902">
    <property type="entry name" value="DUF2129"/>
    <property type="match status" value="1"/>
</dbReference>
<dbReference type="OrthoDB" id="2990788at2"/>
<accession>A0A345BX09</accession>
<evidence type="ECO:0000313" key="2">
    <source>
        <dbReference type="EMBL" id="AXF55490.1"/>
    </source>
</evidence>